<feature type="compositionally biased region" description="Basic residues" evidence="1">
    <location>
        <begin position="598"/>
        <end position="607"/>
    </location>
</feature>
<evidence type="ECO:0000313" key="3">
    <source>
        <dbReference type="Proteomes" id="UP000789831"/>
    </source>
</evidence>
<sequence length="652" mass="74217">MSNVHKYFDRVSEEWEIRDFLMNCDIEPFEQKIDCYTKSLEEIAKNEGGSEGDLLARSVLFLILALLGRRRLSRSLGRLSRSLERLSRSFGPGNGNDRQVAKSWNNERSHSKVYLHQPTITCENISGFNGHINMNKNGIFASGSTISKRDREESDDDDFQPDPVRQQKRKKIYRYQRLGYNNKAKTTKNTSSSLPKAVPGVSPGSGNLILNDQQPQTSDPLDLSLKKTINGQEEVNEKINDYVEVEENAGDQFVERIEDHKPTPKTCRSWIIRSGTNVGETLARYVETIPEAQKCLNLAYWNILDLTEDGLIRSFFSKNDWEQITESFEREVILIESDIPDVVTFFFNEVEKITKQENANIVKEIENLSPELIEKNNHVELTKEEKDIVDSIRRAIITYTENLKGLELPISESDFDNDFPNMLTKRFLEKQDLKMDVGEIACWASSRRRNEGRSIVLRARIGQKCDFRGTLKNSVNSLEAIIGLRSGGLPVTHRKKIFEDRIDLLYDFFKSNSHAPGDDLHRTYVLGIQSWGWVHETYGMDCKATNVLRLGRLSQTRLPNTQKSLAILEGFYAIMSDVKATLKAICDHTNNVSLSNSRAHRDRKRKNSAHDKQLGSFGIPSASPKKKTGAPAKIGVNISSRFPRCIAVVSQY</sequence>
<reference evidence="2" key="1">
    <citation type="submission" date="2021-06" db="EMBL/GenBank/DDBJ databases">
        <authorList>
            <person name="Kallberg Y."/>
            <person name="Tangrot J."/>
            <person name="Rosling A."/>
        </authorList>
    </citation>
    <scope>NUCLEOTIDE SEQUENCE</scope>
    <source>
        <strain evidence="2">MT106</strain>
    </source>
</reference>
<dbReference type="EMBL" id="CAJVPL010002090">
    <property type="protein sequence ID" value="CAG8598929.1"/>
    <property type="molecule type" value="Genomic_DNA"/>
</dbReference>
<comment type="caution">
    <text evidence="2">The sequence shown here is derived from an EMBL/GenBank/DDBJ whole genome shotgun (WGS) entry which is preliminary data.</text>
</comment>
<protein>
    <submittedName>
        <fullName evidence="2">47_t:CDS:1</fullName>
    </submittedName>
</protein>
<feature type="region of interest" description="Disordered" evidence="1">
    <location>
        <begin position="146"/>
        <end position="168"/>
    </location>
</feature>
<feature type="region of interest" description="Disordered" evidence="1">
    <location>
        <begin position="594"/>
        <end position="630"/>
    </location>
</feature>
<dbReference type="Proteomes" id="UP000789831">
    <property type="component" value="Unassembled WGS sequence"/>
</dbReference>
<feature type="region of interest" description="Disordered" evidence="1">
    <location>
        <begin position="181"/>
        <end position="206"/>
    </location>
</feature>
<name>A0A9N9GDM1_9GLOM</name>
<dbReference type="AlphaFoldDB" id="A0A9N9GDM1"/>
<gene>
    <name evidence="2" type="ORF">AGERDE_LOCUS8999</name>
</gene>
<proteinExistence type="predicted"/>
<dbReference type="OrthoDB" id="2407879at2759"/>
<feature type="compositionally biased region" description="Polar residues" evidence="1">
    <location>
        <begin position="183"/>
        <end position="194"/>
    </location>
</feature>
<evidence type="ECO:0000313" key="2">
    <source>
        <dbReference type="EMBL" id="CAG8598929.1"/>
    </source>
</evidence>
<organism evidence="2 3">
    <name type="scientific">Ambispora gerdemannii</name>
    <dbReference type="NCBI Taxonomy" id="144530"/>
    <lineage>
        <taxon>Eukaryota</taxon>
        <taxon>Fungi</taxon>
        <taxon>Fungi incertae sedis</taxon>
        <taxon>Mucoromycota</taxon>
        <taxon>Glomeromycotina</taxon>
        <taxon>Glomeromycetes</taxon>
        <taxon>Archaeosporales</taxon>
        <taxon>Ambisporaceae</taxon>
        <taxon>Ambispora</taxon>
    </lineage>
</organism>
<evidence type="ECO:0000256" key="1">
    <source>
        <dbReference type="SAM" id="MobiDB-lite"/>
    </source>
</evidence>
<keyword evidence="3" id="KW-1185">Reference proteome</keyword>
<accession>A0A9N9GDM1</accession>